<dbReference type="GO" id="GO:0005829">
    <property type="term" value="C:cytosol"/>
    <property type="evidence" value="ECO:0007669"/>
    <property type="project" value="TreeGrafter"/>
</dbReference>
<feature type="domain" description="HTH lysR-type" evidence="5">
    <location>
        <begin position="1"/>
        <end position="58"/>
    </location>
</feature>
<evidence type="ECO:0000256" key="2">
    <source>
        <dbReference type="ARBA" id="ARBA00023015"/>
    </source>
</evidence>
<dbReference type="Gene3D" id="3.40.190.290">
    <property type="match status" value="1"/>
</dbReference>
<reference evidence="6" key="1">
    <citation type="submission" date="2020-09" db="EMBL/GenBank/DDBJ databases">
        <title>Draft Genome Sequence of Paenibacillus sp. WST5.</title>
        <authorList>
            <person name="Bao Z."/>
        </authorList>
    </citation>
    <scope>NUCLEOTIDE SEQUENCE</scope>
    <source>
        <strain evidence="6">WST5</strain>
    </source>
</reference>
<evidence type="ECO:0000256" key="3">
    <source>
        <dbReference type="ARBA" id="ARBA00023125"/>
    </source>
</evidence>
<dbReference type="SUPFAM" id="SSF53850">
    <property type="entry name" value="Periplasmic binding protein-like II"/>
    <property type="match status" value="1"/>
</dbReference>
<evidence type="ECO:0000256" key="1">
    <source>
        <dbReference type="ARBA" id="ARBA00009437"/>
    </source>
</evidence>
<dbReference type="AlphaFoldDB" id="A0A926QKT8"/>
<name>A0A926QKT8_9BACL</name>
<keyword evidence="2" id="KW-0805">Transcription regulation</keyword>
<keyword evidence="4" id="KW-0804">Transcription</keyword>
<comment type="similarity">
    <text evidence="1">Belongs to the LysR transcriptional regulatory family.</text>
</comment>
<dbReference type="PROSITE" id="PS50931">
    <property type="entry name" value="HTH_LYSR"/>
    <property type="match status" value="1"/>
</dbReference>
<proteinExistence type="inferred from homology"/>
<dbReference type="InterPro" id="IPR036388">
    <property type="entry name" value="WH-like_DNA-bd_sf"/>
</dbReference>
<dbReference type="PANTHER" id="PTHR30419:SF28">
    <property type="entry name" value="HTH-TYPE TRANSCRIPTIONAL REGULATOR BSDA"/>
    <property type="match status" value="1"/>
</dbReference>
<comment type="caution">
    <text evidence="6">The sequence shown here is derived from an EMBL/GenBank/DDBJ whole genome shotgun (WGS) entry which is preliminary data.</text>
</comment>
<evidence type="ECO:0000256" key="4">
    <source>
        <dbReference type="ARBA" id="ARBA00023163"/>
    </source>
</evidence>
<dbReference type="FunFam" id="1.10.10.10:FF:000001">
    <property type="entry name" value="LysR family transcriptional regulator"/>
    <property type="match status" value="1"/>
</dbReference>
<evidence type="ECO:0000313" key="7">
    <source>
        <dbReference type="Proteomes" id="UP000650466"/>
    </source>
</evidence>
<organism evidence="6 7">
    <name type="scientific">Paenibacillus sedimenti</name>
    <dbReference type="NCBI Taxonomy" id="2770274"/>
    <lineage>
        <taxon>Bacteria</taxon>
        <taxon>Bacillati</taxon>
        <taxon>Bacillota</taxon>
        <taxon>Bacilli</taxon>
        <taxon>Bacillales</taxon>
        <taxon>Paenibacillaceae</taxon>
        <taxon>Paenibacillus</taxon>
    </lineage>
</organism>
<dbReference type="InterPro" id="IPR036390">
    <property type="entry name" value="WH_DNA-bd_sf"/>
</dbReference>
<accession>A0A926QKT8</accession>
<keyword evidence="3" id="KW-0238">DNA-binding</keyword>
<dbReference type="InterPro" id="IPR050950">
    <property type="entry name" value="HTH-type_LysR_regulators"/>
</dbReference>
<keyword evidence="7" id="KW-1185">Reference proteome</keyword>
<dbReference type="InterPro" id="IPR000847">
    <property type="entry name" value="LysR_HTH_N"/>
</dbReference>
<dbReference type="Pfam" id="PF03466">
    <property type="entry name" value="LysR_substrate"/>
    <property type="match status" value="1"/>
</dbReference>
<evidence type="ECO:0000259" key="5">
    <source>
        <dbReference type="PROSITE" id="PS50931"/>
    </source>
</evidence>
<sequence length="296" mass="33916">MELLQLQYFLAVARLEHVTEAARSLHVTQSSLSKTIQRLEEDLGVPLFDRTGRKLRLNEFGSRFLRRAERALFELEQGKQEISDLSSPEHGTIELAVTNASTLPNILREFRKRHPHIQFHVQMLTTQEMVMLLHRGEVDFCLSSPPIQGDDIECQTVFIDPILVAVPKGHRLADRSSVPLTELKDEWFVGVKRGYRTRDLVDSVCKSAGFEPKYVYEGNEPTRLSALVEAGIGIAFIPSTAMNSREHIQYLQVEEHELVREIALLWHRSRYISRAAMEFREVVVEYFGAISKQTDT</sequence>
<dbReference type="RefSeq" id="WP_188176721.1">
    <property type="nucleotide sequence ID" value="NZ_JACVVD010000009.1"/>
</dbReference>
<dbReference type="Gene3D" id="1.10.10.10">
    <property type="entry name" value="Winged helix-like DNA-binding domain superfamily/Winged helix DNA-binding domain"/>
    <property type="match status" value="1"/>
</dbReference>
<gene>
    <name evidence="6" type="ORF">ICC18_22735</name>
</gene>
<dbReference type="InterPro" id="IPR005119">
    <property type="entry name" value="LysR_subst-bd"/>
</dbReference>
<protein>
    <submittedName>
        <fullName evidence="6">LysR family transcriptional regulator</fullName>
    </submittedName>
</protein>
<dbReference type="EMBL" id="JACVVD010000009">
    <property type="protein sequence ID" value="MBD0382930.1"/>
    <property type="molecule type" value="Genomic_DNA"/>
</dbReference>
<dbReference type="Proteomes" id="UP000650466">
    <property type="component" value="Unassembled WGS sequence"/>
</dbReference>
<dbReference type="PRINTS" id="PR00039">
    <property type="entry name" value="HTHLYSR"/>
</dbReference>
<evidence type="ECO:0000313" key="6">
    <source>
        <dbReference type="EMBL" id="MBD0382930.1"/>
    </source>
</evidence>
<dbReference type="GO" id="GO:0003677">
    <property type="term" value="F:DNA binding"/>
    <property type="evidence" value="ECO:0007669"/>
    <property type="project" value="UniProtKB-KW"/>
</dbReference>
<dbReference type="PANTHER" id="PTHR30419">
    <property type="entry name" value="HTH-TYPE TRANSCRIPTIONAL REGULATOR YBHD"/>
    <property type="match status" value="1"/>
</dbReference>
<dbReference type="SUPFAM" id="SSF46785">
    <property type="entry name" value="Winged helix' DNA-binding domain"/>
    <property type="match status" value="1"/>
</dbReference>
<dbReference type="Pfam" id="PF00126">
    <property type="entry name" value="HTH_1"/>
    <property type="match status" value="1"/>
</dbReference>
<dbReference type="GO" id="GO:0003700">
    <property type="term" value="F:DNA-binding transcription factor activity"/>
    <property type="evidence" value="ECO:0007669"/>
    <property type="project" value="InterPro"/>
</dbReference>